<proteinExistence type="predicted"/>
<accession>A0A6A6S432</accession>
<sequence>MRTQGHNAYSALPIHAAACTHLDMSMPPPTWAPTWAPAWLSADPRSLTTHVRRRLEHGYPSAAARSGWKGRARVSSPYRYPLPLQRRCLSHERAPVLGLSILLSQESTGPSTALVSQSLLLELTRRSFGLWLAPHLAPSVLGWSPIYVSCNADRRPPPPQRSAHSPLLPTYIAHDHHHHHHHSTGVAHDHSAATDQNTTAPCGPNPVLSVYHQLSTYRATAYNLHPASIGPVYVSFCC</sequence>
<dbReference type="Proteomes" id="UP000799753">
    <property type="component" value="Unassembled WGS sequence"/>
</dbReference>
<keyword evidence="3" id="KW-1185">Reference proteome</keyword>
<gene>
    <name evidence="2" type="ORF">P280DRAFT_287228</name>
</gene>
<evidence type="ECO:0000313" key="3">
    <source>
        <dbReference type="Proteomes" id="UP000799753"/>
    </source>
</evidence>
<reference evidence="2" key="1">
    <citation type="journal article" date="2020" name="Stud. Mycol.">
        <title>101 Dothideomycetes genomes: a test case for predicting lifestyles and emergence of pathogens.</title>
        <authorList>
            <person name="Haridas S."/>
            <person name="Albert R."/>
            <person name="Binder M."/>
            <person name="Bloem J."/>
            <person name="Labutti K."/>
            <person name="Salamov A."/>
            <person name="Andreopoulos B."/>
            <person name="Baker S."/>
            <person name="Barry K."/>
            <person name="Bills G."/>
            <person name="Bluhm B."/>
            <person name="Cannon C."/>
            <person name="Castanera R."/>
            <person name="Culley D."/>
            <person name="Daum C."/>
            <person name="Ezra D."/>
            <person name="Gonzalez J."/>
            <person name="Henrissat B."/>
            <person name="Kuo A."/>
            <person name="Liang C."/>
            <person name="Lipzen A."/>
            <person name="Lutzoni F."/>
            <person name="Magnuson J."/>
            <person name="Mondo S."/>
            <person name="Nolan M."/>
            <person name="Ohm R."/>
            <person name="Pangilinan J."/>
            <person name="Park H.-J."/>
            <person name="Ramirez L."/>
            <person name="Alfaro M."/>
            <person name="Sun H."/>
            <person name="Tritt A."/>
            <person name="Yoshinaga Y."/>
            <person name="Zwiers L.-H."/>
            <person name="Turgeon B."/>
            <person name="Goodwin S."/>
            <person name="Spatafora J."/>
            <person name="Crous P."/>
            <person name="Grigoriev I."/>
        </authorList>
    </citation>
    <scope>NUCLEOTIDE SEQUENCE</scope>
    <source>
        <strain evidence="2">CBS 473.64</strain>
    </source>
</reference>
<feature type="region of interest" description="Disordered" evidence="1">
    <location>
        <begin position="178"/>
        <end position="199"/>
    </location>
</feature>
<name>A0A6A6S432_9PLEO</name>
<dbReference type="EMBL" id="MU006782">
    <property type="protein sequence ID" value="KAF2641891.1"/>
    <property type="molecule type" value="Genomic_DNA"/>
</dbReference>
<evidence type="ECO:0000313" key="2">
    <source>
        <dbReference type="EMBL" id="KAF2641891.1"/>
    </source>
</evidence>
<dbReference type="AlphaFoldDB" id="A0A6A6S432"/>
<evidence type="ECO:0000256" key="1">
    <source>
        <dbReference type="SAM" id="MobiDB-lite"/>
    </source>
</evidence>
<protein>
    <submittedName>
        <fullName evidence="2">Uncharacterized protein</fullName>
    </submittedName>
</protein>
<organism evidence="2 3">
    <name type="scientific">Massarina eburnea CBS 473.64</name>
    <dbReference type="NCBI Taxonomy" id="1395130"/>
    <lineage>
        <taxon>Eukaryota</taxon>
        <taxon>Fungi</taxon>
        <taxon>Dikarya</taxon>
        <taxon>Ascomycota</taxon>
        <taxon>Pezizomycotina</taxon>
        <taxon>Dothideomycetes</taxon>
        <taxon>Pleosporomycetidae</taxon>
        <taxon>Pleosporales</taxon>
        <taxon>Massarineae</taxon>
        <taxon>Massarinaceae</taxon>
        <taxon>Massarina</taxon>
    </lineage>
</organism>